<dbReference type="CDD" id="cd13585">
    <property type="entry name" value="PBP2_TMBP_like"/>
    <property type="match status" value="1"/>
</dbReference>
<keyword evidence="1" id="KW-0732">Signal</keyword>
<dbReference type="RefSeq" id="WP_324715567.1">
    <property type="nucleotide sequence ID" value="NZ_CP141615.1"/>
</dbReference>
<dbReference type="Pfam" id="PF01547">
    <property type="entry name" value="SBP_bac_1"/>
    <property type="match status" value="1"/>
</dbReference>
<sequence>MQGKRTWLSRFAWAAAVASMALLAGAQALAAPVRVRVVSEFGIHTEAWKTQIQPFEEKTGIDVVLEQVPYANYLDYLTLNFTSGRPAFDVAYVSMLWYPSFATAGYLEPLDGLLGDAMRQDMPGIVNAVQQGHLYFIPYMNELGGIVYRTDLFNDPKEKAAFRERYGYELAPPRTLAQYRDVAEFFHRPPKLYGVTLMGKRSIFLATHFLNRLWAYGGKLLDERMHPAFDGPEGVRALNEVKEMFRFANPAAYSYDFQEALTEFTSGRSAMAELWTTGLFYANDPKSSKIAGKASFVGFPRPDGQAGKKLPMLYISWGFVVSARSPVKEQAIQWVQHVTGTAPMIAAAPVGNIPARLSALRSPVLQGKMPWLGAFEDALSHCVPTPMVPLIPEGPPIVNEAIAPAVSSFLSGERGADQALRDAAAQVDRMMKDAGYY</sequence>
<dbReference type="InterPro" id="IPR006059">
    <property type="entry name" value="SBP"/>
</dbReference>
<gene>
    <name evidence="2" type="ORF">U7230_09290</name>
</gene>
<evidence type="ECO:0000313" key="3">
    <source>
        <dbReference type="Proteomes" id="UP001332192"/>
    </source>
</evidence>
<dbReference type="PANTHER" id="PTHR43649:SF12">
    <property type="entry name" value="DIACETYLCHITOBIOSE BINDING PROTEIN DASA"/>
    <property type="match status" value="1"/>
</dbReference>
<name>A0ABZ1BUX8_9FIRM</name>
<feature type="chain" id="PRO_5046056199" evidence="1">
    <location>
        <begin position="31"/>
        <end position="437"/>
    </location>
</feature>
<evidence type="ECO:0000256" key="1">
    <source>
        <dbReference type="SAM" id="SignalP"/>
    </source>
</evidence>
<dbReference type="Gene3D" id="3.40.190.10">
    <property type="entry name" value="Periplasmic binding protein-like II"/>
    <property type="match status" value="2"/>
</dbReference>
<reference evidence="2 3" key="1">
    <citation type="journal article" date="2024" name="Front. Microbiol.">
        <title>Novel thermophilic genera Geochorda gen. nov. and Carboxydochorda gen. nov. from the deep terrestrial subsurface reveal the ecophysiological diversity in the class Limnochordia.</title>
        <authorList>
            <person name="Karnachuk O.V."/>
            <person name="Lukina A.P."/>
            <person name="Avakyan M.R."/>
            <person name="Kadnikov V.V."/>
            <person name="Begmatov S."/>
            <person name="Beletsky A.V."/>
            <person name="Vlasova K.G."/>
            <person name="Novikov A.A."/>
            <person name="Shcherbakova V.A."/>
            <person name="Mardanov A.V."/>
            <person name="Ravin N.V."/>
        </authorList>
    </citation>
    <scope>NUCLEOTIDE SEQUENCE [LARGE SCALE GENOMIC DNA]</scope>
    <source>
        <strain evidence="2 3">L945</strain>
    </source>
</reference>
<dbReference type="InterPro" id="IPR050490">
    <property type="entry name" value="Bact_solute-bd_prot1"/>
</dbReference>
<evidence type="ECO:0000313" key="2">
    <source>
        <dbReference type="EMBL" id="WRP16295.1"/>
    </source>
</evidence>
<dbReference type="EMBL" id="CP141615">
    <property type="protein sequence ID" value="WRP16295.1"/>
    <property type="molecule type" value="Genomic_DNA"/>
</dbReference>
<accession>A0ABZ1BUX8</accession>
<dbReference type="PANTHER" id="PTHR43649">
    <property type="entry name" value="ARABINOSE-BINDING PROTEIN-RELATED"/>
    <property type="match status" value="1"/>
</dbReference>
<organism evidence="2 3">
    <name type="scientific">Carboxydichorda subterranea</name>
    <dbReference type="NCBI Taxonomy" id="3109565"/>
    <lineage>
        <taxon>Bacteria</taxon>
        <taxon>Bacillati</taxon>
        <taxon>Bacillota</taxon>
        <taxon>Limnochordia</taxon>
        <taxon>Limnochordales</taxon>
        <taxon>Geochordaceae</taxon>
        <taxon>Carboxydichorda</taxon>
    </lineage>
</organism>
<feature type="signal peptide" evidence="1">
    <location>
        <begin position="1"/>
        <end position="30"/>
    </location>
</feature>
<protein>
    <submittedName>
        <fullName evidence="2">Sugar ABC transporter substrate-binding protein</fullName>
    </submittedName>
</protein>
<keyword evidence="3" id="KW-1185">Reference proteome</keyword>
<dbReference type="SUPFAM" id="SSF53850">
    <property type="entry name" value="Periplasmic binding protein-like II"/>
    <property type="match status" value="1"/>
</dbReference>
<proteinExistence type="predicted"/>
<dbReference type="Proteomes" id="UP001332192">
    <property type="component" value="Chromosome"/>
</dbReference>